<evidence type="ECO:0000256" key="18">
    <source>
        <dbReference type="ARBA" id="ARBA00047808"/>
    </source>
</evidence>
<dbReference type="Proteomes" id="UP000293912">
    <property type="component" value="Chromosome"/>
</dbReference>
<dbReference type="NCBIfam" id="NF008101">
    <property type="entry name" value="PRK10846.1"/>
    <property type="match status" value="1"/>
</dbReference>
<evidence type="ECO:0000256" key="20">
    <source>
        <dbReference type="ARBA" id="ARBA00049161"/>
    </source>
</evidence>
<comment type="catalytic activity">
    <reaction evidence="19">
        <text>(6R)-5,10-methylenetetrahydrofolyl-(gamma-L-Glu)(n) + L-glutamate + ATP = (6R)-5,10-methylenetetrahydrofolyl-(gamma-L-Glu)(n+1) + ADP + phosphate + H(+)</text>
        <dbReference type="Rhea" id="RHEA:51912"/>
        <dbReference type="Rhea" id="RHEA-COMP:13257"/>
        <dbReference type="Rhea" id="RHEA-COMP:13258"/>
        <dbReference type="ChEBI" id="CHEBI:15378"/>
        <dbReference type="ChEBI" id="CHEBI:29985"/>
        <dbReference type="ChEBI" id="CHEBI:30616"/>
        <dbReference type="ChEBI" id="CHEBI:43474"/>
        <dbReference type="ChEBI" id="CHEBI:136572"/>
        <dbReference type="ChEBI" id="CHEBI:456216"/>
        <dbReference type="EC" id="6.3.2.17"/>
    </reaction>
</comment>
<comment type="catalytic activity">
    <reaction evidence="20">
        <text>7,8-dihydropteroate + L-glutamate + ATP = 7,8-dihydrofolate + ADP + phosphate + H(+)</text>
        <dbReference type="Rhea" id="RHEA:23584"/>
        <dbReference type="ChEBI" id="CHEBI:15378"/>
        <dbReference type="ChEBI" id="CHEBI:17839"/>
        <dbReference type="ChEBI" id="CHEBI:29985"/>
        <dbReference type="ChEBI" id="CHEBI:30616"/>
        <dbReference type="ChEBI" id="CHEBI:43474"/>
        <dbReference type="ChEBI" id="CHEBI:57451"/>
        <dbReference type="ChEBI" id="CHEBI:456216"/>
        <dbReference type="EC" id="6.3.2.12"/>
    </reaction>
</comment>
<dbReference type="Gene3D" id="3.40.1190.10">
    <property type="entry name" value="Mur-like, catalytic domain"/>
    <property type="match status" value="1"/>
</dbReference>
<gene>
    <name evidence="23" type="primary">folC</name>
    <name evidence="23" type="ORF">HPF_18240</name>
</gene>
<dbReference type="GO" id="GO:0008841">
    <property type="term" value="F:dihydrofolate synthase activity"/>
    <property type="evidence" value="ECO:0007669"/>
    <property type="project" value="UniProtKB-EC"/>
</dbReference>
<keyword evidence="8 21" id="KW-0436">Ligase</keyword>
<comment type="similarity">
    <text evidence="4 21">Belongs to the folylpolyglutamate synthase family.</text>
</comment>
<dbReference type="GO" id="GO:0046656">
    <property type="term" value="P:folic acid biosynthetic process"/>
    <property type="evidence" value="ECO:0007669"/>
    <property type="project" value="UniProtKB-KW"/>
</dbReference>
<proteinExistence type="inferred from homology"/>
<evidence type="ECO:0000256" key="12">
    <source>
        <dbReference type="ARBA" id="ARBA00022842"/>
    </source>
</evidence>
<evidence type="ECO:0000256" key="8">
    <source>
        <dbReference type="ARBA" id="ARBA00022598"/>
    </source>
</evidence>
<dbReference type="Pfam" id="PF02875">
    <property type="entry name" value="Mur_ligase_C"/>
    <property type="match status" value="1"/>
</dbReference>
<evidence type="ECO:0000256" key="19">
    <source>
        <dbReference type="ARBA" id="ARBA00049035"/>
    </source>
</evidence>
<evidence type="ECO:0000256" key="15">
    <source>
        <dbReference type="ARBA" id="ARBA00030592"/>
    </source>
</evidence>
<evidence type="ECO:0000313" key="23">
    <source>
        <dbReference type="EMBL" id="QBM29639.1"/>
    </source>
</evidence>
<dbReference type="Gene3D" id="3.90.190.20">
    <property type="entry name" value="Mur ligase, C-terminal domain"/>
    <property type="match status" value="1"/>
</dbReference>
<evidence type="ECO:0000313" key="24">
    <source>
        <dbReference type="Proteomes" id="UP000293912"/>
    </source>
</evidence>
<evidence type="ECO:0000259" key="22">
    <source>
        <dbReference type="Pfam" id="PF02875"/>
    </source>
</evidence>
<evidence type="ECO:0000256" key="2">
    <source>
        <dbReference type="ARBA" id="ARBA00004799"/>
    </source>
</evidence>
<dbReference type="SUPFAM" id="SSF53244">
    <property type="entry name" value="MurD-like peptide ligases, peptide-binding domain"/>
    <property type="match status" value="1"/>
</dbReference>
<evidence type="ECO:0000256" key="3">
    <source>
        <dbReference type="ARBA" id="ARBA00005150"/>
    </source>
</evidence>
<dbReference type="EC" id="6.3.2.12" evidence="5"/>
<evidence type="ECO:0000256" key="13">
    <source>
        <dbReference type="ARBA" id="ARBA00022909"/>
    </source>
</evidence>
<evidence type="ECO:0000256" key="4">
    <source>
        <dbReference type="ARBA" id="ARBA00008276"/>
    </source>
</evidence>
<organism evidence="23 24">
    <name type="scientific">Hydrogenophaga pseudoflava</name>
    <name type="common">Pseudomonas carboxydoflava</name>
    <dbReference type="NCBI Taxonomy" id="47421"/>
    <lineage>
        <taxon>Bacteria</taxon>
        <taxon>Pseudomonadati</taxon>
        <taxon>Pseudomonadota</taxon>
        <taxon>Betaproteobacteria</taxon>
        <taxon>Burkholderiales</taxon>
        <taxon>Comamonadaceae</taxon>
        <taxon>Hydrogenophaga</taxon>
    </lineage>
</organism>
<dbReference type="EC" id="6.3.2.17" evidence="6"/>
<dbReference type="KEGG" id="hpse:HPF_18240"/>
<keyword evidence="12" id="KW-0460">Magnesium</keyword>
<name>A0A4P6X3C9_HYDPS</name>
<reference evidence="23 24" key="1">
    <citation type="submission" date="2019-03" db="EMBL/GenBank/DDBJ databases">
        <authorList>
            <person name="Sebastian G."/>
            <person name="Baumann P."/>
            <person name="Ruckert C."/>
            <person name="Kalinowski J."/>
            <person name="Nebel B."/>
            <person name="Takors R."/>
            <person name="Blombach B."/>
        </authorList>
    </citation>
    <scope>NUCLEOTIDE SEQUENCE [LARGE SCALE GENOMIC DNA]</scope>
    <source>
        <strain evidence="23 24">DSM 1084</strain>
    </source>
</reference>
<sequence>MAGIIPVMNTLDEWLAHCERQHPQGISGIELGLDRVQRVAQRMRLSMPCPVITVAGTNGKGSTCAMLEAIYSEAGYRTGVYTSPHLVHFEERCRIGREPVAADALLPAFAEVERARLGDGGSGDDGVVVLTYFEFTTLAILRTLSLSGLDVAILEVGLGGRLDAVNIVDPDCAVITCIALDHMALLGNDREAIGYEKAGIMRTGRPVVVSDPVPPQSVLDRALEVGAQLWRIGKDFHFAGDKQQWGWAMHPSQGGRKFSGLAYPALRGANQLVNASGVLAAIEALRPRLPVTAQAVRNGLAMVELPGRFQIVPGEPALVLDVAHNPHSVAALAENLDAMGYYPVTHAVFGAMADKDLPAMLERISSLIDRWHLTDLPLPRASRATDLAAVLDSGAGQASGGRSRVAGCHPSPLEALRAAVLEADPTDRIVVFGSFHTVGGVLKDGVPRLAARHLAN</sequence>
<evidence type="ECO:0000256" key="14">
    <source>
        <dbReference type="ARBA" id="ARBA00030048"/>
    </source>
</evidence>
<dbReference type="AlphaFoldDB" id="A0A4P6X3C9"/>
<comment type="catalytic activity">
    <reaction evidence="18">
        <text>10-formyltetrahydrofolyl-(gamma-L-Glu)(n) + L-glutamate + ATP = 10-formyltetrahydrofolyl-(gamma-L-Glu)(n+1) + ADP + phosphate + H(+)</text>
        <dbReference type="Rhea" id="RHEA:51904"/>
        <dbReference type="Rhea" id="RHEA-COMP:13088"/>
        <dbReference type="Rhea" id="RHEA-COMP:14300"/>
        <dbReference type="ChEBI" id="CHEBI:15378"/>
        <dbReference type="ChEBI" id="CHEBI:29985"/>
        <dbReference type="ChEBI" id="CHEBI:30616"/>
        <dbReference type="ChEBI" id="CHEBI:43474"/>
        <dbReference type="ChEBI" id="CHEBI:134413"/>
        <dbReference type="ChEBI" id="CHEBI:456216"/>
        <dbReference type="EC" id="6.3.2.17"/>
    </reaction>
</comment>
<accession>A0A4P6X3C9</accession>
<keyword evidence="24" id="KW-1185">Reference proteome</keyword>
<evidence type="ECO:0000256" key="1">
    <source>
        <dbReference type="ARBA" id="ARBA00002714"/>
    </source>
</evidence>
<dbReference type="InterPro" id="IPR036615">
    <property type="entry name" value="Mur_ligase_C_dom_sf"/>
</dbReference>
<evidence type="ECO:0000256" key="9">
    <source>
        <dbReference type="ARBA" id="ARBA00022723"/>
    </source>
</evidence>
<feature type="domain" description="Mur ligase C-terminal" evidence="22">
    <location>
        <begin position="307"/>
        <end position="435"/>
    </location>
</feature>
<evidence type="ECO:0000256" key="10">
    <source>
        <dbReference type="ARBA" id="ARBA00022741"/>
    </source>
</evidence>
<dbReference type="EMBL" id="CP037867">
    <property type="protein sequence ID" value="QBM29639.1"/>
    <property type="molecule type" value="Genomic_DNA"/>
</dbReference>
<evidence type="ECO:0000256" key="17">
    <source>
        <dbReference type="ARBA" id="ARBA00047493"/>
    </source>
</evidence>
<dbReference type="GO" id="GO:0004326">
    <property type="term" value="F:tetrahydrofolylpolyglutamate synthase activity"/>
    <property type="evidence" value="ECO:0007669"/>
    <property type="project" value="UniProtKB-EC"/>
</dbReference>
<comment type="function">
    <text evidence="1">Functions in two distinct reactions of the de novo folate biosynthetic pathway. Catalyzes the addition of a glutamate residue to dihydropteroate (7,8-dihydropteroate or H2Pte) to form dihydrofolate (7,8-dihydrofolate monoglutamate or H2Pte-Glu). Also catalyzes successive additions of L-glutamate to tetrahydrofolate or 10-formyltetrahydrofolate or 5,10-methylenetetrahydrofolate, leading to folylpolyglutamate derivatives.</text>
</comment>
<dbReference type="PANTHER" id="PTHR11136">
    <property type="entry name" value="FOLYLPOLYGLUTAMATE SYNTHASE-RELATED"/>
    <property type="match status" value="1"/>
</dbReference>
<dbReference type="NCBIfam" id="TIGR01499">
    <property type="entry name" value="folC"/>
    <property type="match status" value="1"/>
</dbReference>
<keyword evidence="10 21" id="KW-0547">Nucleotide-binding</keyword>
<dbReference type="InterPro" id="IPR001645">
    <property type="entry name" value="Folylpolyglutamate_synth"/>
</dbReference>
<dbReference type="PANTHER" id="PTHR11136:SF0">
    <property type="entry name" value="DIHYDROFOLATE SYNTHETASE-RELATED"/>
    <property type="match status" value="1"/>
</dbReference>
<keyword evidence="9" id="KW-0479">Metal-binding</keyword>
<dbReference type="SUPFAM" id="SSF53623">
    <property type="entry name" value="MurD-like peptide ligases, catalytic domain"/>
    <property type="match status" value="1"/>
</dbReference>
<keyword evidence="11 21" id="KW-0067">ATP-binding</keyword>
<evidence type="ECO:0000256" key="16">
    <source>
        <dbReference type="ARBA" id="ARBA00032510"/>
    </source>
</evidence>
<evidence type="ECO:0000256" key="5">
    <source>
        <dbReference type="ARBA" id="ARBA00013023"/>
    </source>
</evidence>
<dbReference type="InterPro" id="IPR004101">
    <property type="entry name" value="Mur_ligase_C"/>
</dbReference>
<dbReference type="GO" id="GO:0005524">
    <property type="term" value="F:ATP binding"/>
    <property type="evidence" value="ECO:0007669"/>
    <property type="project" value="UniProtKB-KW"/>
</dbReference>
<dbReference type="GO" id="GO:0005737">
    <property type="term" value="C:cytoplasm"/>
    <property type="evidence" value="ECO:0007669"/>
    <property type="project" value="TreeGrafter"/>
</dbReference>
<evidence type="ECO:0000256" key="11">
    <source>
        <dbReference type="ARBA" id="ARBA00022840"/>
    </source>
</evidence>
<protein>
    <recommendedName>
        <fullName evidence="7">Dihydrofolate synthase/folylpolyglutamate synthase</fullName>
        <ecNumber evidence="5">6.3.2.12</ecNumber>
        <ecNumber evidence="6">6.3.2.17</ecNumber>
    </recommendedName>
    <alternativeName>
        <fullName evidence="16">Folylpoly-gamma-glutamate synthetase-dihydrofolate synthetase</fullName>
    </alternativeName>
    <alternativeName>
        <fullName evidence="14">Folylpolyglutamate synthetase</fullName>
    </alternativeName>
    <alternativeName>
        <fullName evidence="15">Tetrahydrofolylpolyglutamate synthase</fullName>
    </alternativeName>
</protein>
<evidence type="ECO:0000256" key="6">
    <source>
        <dbReference type="ARBA" id="ARBA00013025"/>
    </source>
</evidence>
<comment type="pathway">
    <text evidence="2">Cofactor biosynthesis; tetrahydrofolate biosynthesis; 7,8-dihydrofolate from 2-amino-4-hydroxy-6-hydroxymethyl-7,8-dihydropteridine diphosphate and 4-aminobenzoate: step 2/2.</text>
</comment>
<dbReference type="PIRSF" id="PIRSF001563">
    <property type="entry name" value="Folylpolyglu_synth"/>
    <property type="match status" value="1"/>
</dbReference>
<evidence type="ECO:0000256" key="21">
    <source>
        <dbReference type="PIRNR" id="PIRNR001563"/>
    </source>
</evidence>
<comment type="pathway">
    <text evidence="3">Cofactor biosynthesis; tetrahydrofolylpolyglutamate biosynthesis.</text>
</comment>
<evidence type="ECO:0000256" key="7">
    <source>
        <dbReference type="ARBA" id="ARBA00019357"/>
    </source>
</evidence>
<dbReference type="InterPro" id="IPR036565">
    <property type="entry name" value="Mur-like_cat_sf"/>
</dbReference>
<keyword evidence="13" id="KW-0289">Folate biosynthesis</keyword>
<dbReference type="GO" id="GO:0046872">
    <property type="term" value="F:metal ion binding"/>
    <property type="evidence" value="ECO:0007669"/>
    <property type="project" value="UniProtKB-KW"/>
</dbReference>
<comment type="catalytic activity">
    <reaction evidence="17">
        <text>(6S)-5,6,7,8-tetrahydrofolyl-(gamma-L-Glu)(n) + L-glutamate + ATP = (6S)-5,6,7,8-tetrahydrofolyl-(gamma-L-Glu)(n+1) + ADP + phosphate + H(+)</text>
        <dbReference type="Rhea" id="RHEA:10580"/>
        <dbReference type="Rhea" id="RHEA-COMP:14738"/>
        <dbReference type="Rhea" id="RHEA-COMP:14740"/>
        <dbReference type="ChEBI" id="CHEBI:15378"/>
        <dbReference type="ChEBI" id="CHEBI:29985"/>
        <dbReference type="ChEBI" id="CHEBI:30616"/>
        <dbReference type="ChEBI" id="CHEBI:43474"/>
        <dbReference type="ChEBI" id="CHEBI:141005"/>
        <dbReference type="ChEBI" id="CHEBI:456216"/>
        <dbReference type="EC" id="6.3.2.17"/>
    </reaction>
</comment>